<keyword evidence="7" id="KW-0406">Ion transport</keyword>
<dbReference type="HOGENOM" id="CLU_019268_1_0_1"/>
<dbReference type="GO" id="GO:0005886">
    <property type="term" value="C:plasma membrane"/>
    <property type="evidence" value="ECO:0007669"/>
    <property type="project" value="TreeGrafter"/>
</dbReference>
<feature type="transmembrane region" description="Helical" evidence="10">
    <location>
        <begin position="349"/>
        <end position="367"/>
    </location>
</feature>
<keyword evidence="3" id="KW-0813">Transport</keyword>
<dbReference type="GO" id="GO:0000293">
    <property type="term" value="F:ferric-chelate reductase activity"/>
    <property type="evidence" value="ECO:0007669"/>
    <property type="project" value="TreeGrafter"/>
</dbReference>
<evidence type="ECO:0000256" key="2">
    <source>
        <dbReference type="ARBA" id="ARBA00006278"/>
    </source>
</evidence>
<comment type="caution">
    <text evidence="12">The sequence shown here is derived from an EMBL/GenBank/DDBJ whole genome shotgun (WGS) entry which is preliminary data.</text>
</comment>
<dbReference type="Pfam" id="PF01794">
    <property type="entry name" value="Ferric_reduct"/>
    <property type="match status" value="1"/>
</dbReference>
<evidence type="ECO:0000256" key="10">
    <source>
        <dbReference type="SAM" id="Phobius"/>
    </source>
</evidence>
<feature type="transmembrane region" description="Helical" evidence="10">
    <location>
        <begin position="250"/>
        <end position="267"/>
    </location>
</feature>
<dbReference type="InterPro" id="IPR051410">
    <property type="entry name" value="Ferric/Cupric_Reductase"/>
</dbReference>
<feature type="transmembrane region" description="Helical" evidence="10">
    <location>
        <begin position="87"/>
        <end position="108"/>
    </location>
</feature>
<keyword evidence="8 10" id="KW-0472">Membrane</keyword>
<protein>
    <recommendedName>
        <fullName evidence="11">FAD-binding FR-type domain-containing protein</fullName>
    </recommendedName>
</protein>
<dbReference type="SUPFAM" id="SSF52343">
    <property type="entry name" value="Ferredoxin reductase-like, C-terminal NADP-linked domain"/>
    <property type="match status" value="1"/>
</dbReference>
<evidence type="ECO:0000256" key="5">
    <source>
        <dbReference type="ARBA" id="ARBA00022989"/>
    </source>
</evidence>
<feature type="transmembrane region" description="Helical" evidence="10">
    <location>
        <begin position="226"/>
        <end position="244"/>
    </location>
</feature>
<keyword evidence="9" id="KW-0325">Glycoprotein</keyword>
<dbReference type="EMBL" id="AMGX01000006">
    <property type="protein sequence ID" value="EXJ72364.1"/>
    <property type="molecule type" value="Genomic_DNA"/>
</dbReference>
<comment type="similarity">
    <text evidence="2">Belongs to the ferric reductase (FRE) family.</text>
</comment>
<evidence type="ECO:0000256" key="7">
    <source>
        <dbReference type="ARBA" id="ARBA00023065"/>
    </source>
</evidence>
<dbReference type="Pfam" id="PF08030">
    <property type="entry name" value="NAD_binding_6"/>
    <property type="match status" value="1"/>
</dbReference>
<evidence type="ECO:0000256" key="4">
    <source>
        <dbReference type="ARBA" id="ARBA00022692"/>
    </source>
</evidence>
<sequence>MAYSMSLKLTASQLEERRHELDRAGFHAWLSSIILLVVVYLYRRLFRSLFLPSKSPLSPSGSQPVSQLQLFLRRAAWVLQAMYIPEFGLLSVQLVALVYTAWLLSLTFRNTGNDYMHLTKAFGHVAISQLPMHYLLSLKQTTYSPLEWATGLTHERLNAAHRIFGRLVHAFLATHAILYVRFFVKMGFLPKRIKDPDVRLGILAFWMFNFLGLLSLPIVRRKMYHVIFYRSHVLLSALVIPVLWAHVPYTRFYVAQVAAIWILGGLLRRSGLTNVQDMQCENLPGTQLVRVRFHVDKKSSLASAAPGQHVYIRRRTGGAMMGSKTPFSIANVQPSAGQDGKAQMVEVMLVLRNMGGPGTSFLVAAAASKKPRLKDAAGDEIQIEGPYGEAGVYMPSILGSDATNPILLVAGGVGATYVLPIYLALLASRHRRRGGGGQLIKLVWLVKTLADAQWGLEFLASCRREGLELDVDIYITLSSSTDGLDISTTSSSSPSPLKNKGLNIHQLGHRPNLAPIIDEVFFASSPPSSSSSSPSVRAPLNPDPEEVTVFVCGPRGLSSAVRRIVGRWVISEGRRVSWFEELFGFGGR</sequence>
<keyword evidence="13" id="KW-1185">Reference proteome</keyword>
<keyword evidence="6" id="KW-0560">Oxidoreductase</keyword>
<accession>W9XPW7</accession>
<dbReference type="GeneID" id="19189589"/>
<evidence type="ECO:0000256" key="6">
    <source>
        <dbReference type="ARBA" id="ARBA00023002"/>
    </source>
</evidence>
<dbReference type="SFLD" id="SFLDS00052">
    <property type="entry name" value="Ferric_Reductase_Domain"/>
    <property type="match status" value="1"/>
</dbReference>
<evidence type="ECO:0000313" key="12">
    <source>
        <dbReference type="EMBL" id="EXJ72364.1"/>
    </source>
</evidence>
<dbReference type="PANTHER" id="PTHR32361:SF9">
    <property type="entry name" value="FERRIC REDUCTASE TRANSMEMBRANE COMPONENT 3-RELATED"/>
    <property type="match status" value="1"/>
</dbReference>
<evidence type="ECO:0000259" key="11">
    <source>
        <dbReference type="PROSITE" id="PS51384"/>
    </source>
</evidence>
<dbReference type="GO" id="GO:0006879">
    <property type="term" value="P:intracellular iron ion homeostasis"/>
    <property type="evidence" value="ECO:0007669"/>
    <property type="project" value="TreeGrafter"/>
</dbReference>
<name>W9XPW7_9EURO</name>
<dbReference type="InterPro" id="IPR013121">
    <property type="entry name" value="Fe_red_NAD-bd_6"/>
</dbReference>
<keyword evidence="4 10" id="KW-0812">Transmembrane</keyword>
<organism evidence="12 13">
    <name type="scientific">Cladophialophora psammophila CBS 110553</name>
    <dbReference type="NCBI Taxonomy" id="1182543"/>
    <lineage>
        <taxon>Eukaryota</taxon>
        <taxon>Fungi</taxon>
        <taxon>Dikarya</taxon>
        <taxon>Ascomycota</taxon>
        <taxon>Pezizomycotina</taxon>
        <taxon>Eurotiomycetes</taxon>
        <taxon>Chaetothyriomycetidae</taxon>
        <taxon>Chaetothyriales</taxon>
        <taxon>Herpotrichiellaceae</taxon>
        <taxon>Cladophialophora</taxon>
    </lineage>
</organism>
<dbReference type="InterPro" id="IPR017927">
    <property type="entry name" value="FAD-bd_FR_type"/>
</dbReference>
<dbReference type="GO" id="GO:0015677">
    <property type="term" value="P:copper ion import"/>
    <property type="evidence" value="ECO:0007669"/>
    <property type="project" value="TreeGrafter"/>
</dbReference>
<gene>
    <name evidence="12" type="ORF">A1O5_04868</name>
</gene>
<feature type="transmembrane region" description="Helical" evidence="10">
    <location>
        <begin position="21"/>
        <end position="42"/>
    </location>
</feature>
<dbReference type="GO" id="GO:0006826">
    <property type="term" value="P:iron ion transport"/>
    <property type="evidence" value="ECO:0007669"/>
    <property type="project" value="TreeGrafter"/>
</dbReference>
<feature type="domain" description="FAD-binding FR-type" evidence="11">
    <location>
        <begin position="250"/>
        <end position="393"/>
    </location>
</feature>
<evidence type="ECO:0000256" key="1">
    <source>
        <dbReference type="ARBA" id="ARBA00004141"/>
    </source>
</evidence>
<dbReference type="PROSITE" id="PS51384">
    <property type="entry name" value="FAD_FR"/>
    <property type="match status" value="1"/>
</dbReference>
<dbReference type="OrthoDB" id="10006946at2759"/>
<dbReference type="Gene3D" id="3.40.50.80">
    <property type="entry name" value="Nucleotide-binding domain of ferredoxin-NADP reductase (FNR) module"/>
    <property type="match status" value="1"/>
</dbReference>
<evidence type="ECO:0000256" key="8">
    <source>
        <dbReference type="ARBA" id="ARBA00023136"/>
    </source>
</evidence>
<dbReference type="STRING" id="1182543.W9XPW7"/>
<evidence type="ECO:0000256" key="9">
    <source>
        <dbReference type="ARBA" id="ARBA00023180"/>
    </source>
</evidence>
<dbReference type="CDD" id="cd06186">
    <property type="entry name" value="NOX_Duox_like_FAD_NADP"/>
    <property type="match status" value="1"/>
</dbReference>
<feature type="transmembrane region" description="Helical" evidence="10">
    <location>
        <begin position="406"/>
        <end position="425"/>
    </location>
</feature>
<dbReference type="InterPro" id="IPR013130">
    <property type="entry name" value="Fe3_Rdtase_TM_dom"/>
</dbReference>
<proteinExistence type="inferred from homology"/>
<comment type="subcellular location">
    <subcellularLocation>
        <location evidence="1">Membrane</location>
        <topology evidence="1">Multi-pass membrane protein</topology>
    </subcellularLocation>
</comment>
<dbReference type="eggNOG" id="KOG0039">
    <property type="taxonomic scope" value="Eukaryota"/>
</dbReference>
<dbReference type="AlphaFoldDB" id="W9XPW7"/>
<evidence type="ECO:0000313" key="13">
    <source>
        <dbReference type="Proteomes" id="UP000019471"/>
    </source>
</evidence>
<dbReference type="SFLD" id="SFLDG01168">
    <property type="entry name" value="Ferric_reductase_subgroup_(FRE"/>
    <property type="match status" value="1"/>
</dbReference>
<dbReference type="Proteomes" id="UP000019471">
    <property type="component" value="Unassembled WGS sequence"/>
</dbReference>
<keyword evidence="5 10" id="KW-1133">Transmembrane helix</keyword>
<evidence type="ECO:0000256" key="3">
    <source>
        <dbReference type="ARBA" id="ARBA00022448"/>
    </source>
</evidence>
<feature type="transmembrane region" description="Helical" evidence="10">
    <location>
        <begin position="200"/>
        <end position="219"/>
    </location>
</feature>
<reference evidence="12 13" key="1">
    <citation type="submission" date="2013-03" db="EMBL/GenBank/DDBJ databases">
        <title>The Genome Sequence of Cladophialophora psammophila CBS 110553.</title>
        <authorList>
            <consortium name="The Broad Institute Genomics Platform"/>
            <person name="Cuomo C."/>
            <person name="de Hoog S."/>
            <person name="Gorbushina A."/>
            <person name="Walker B."/>
            <person name="Young S.K."/>
            <person name="Zeng Q."/>
            <person name="Gargeya S."/>
            <person name="Fitzgerald M."/>
            <person name="Haas B."/>
            <person name="Abouelleil A."/>
            <person name="Allen A.W."/>
            <person name="Alvarado L."/>
            <person name="Arachchi H.M."/>
            <person name="Berlin A.M."/>
            <person name="Chapman S.B."/>
            <person name="Gainer-Dewar J."/>
            <person name="Goldberg J."/>
            <person name="Griggs A."/>
            <person name="Gujja S."/>
            <person name="Hansen M."/>
            <person name="Howarth C."/>
            <person name="Imamovic A."/>
            <person name="Ireland A."/>
            <person name="Larimer J."/>
            <person name="McCowan C."/>
            <person name="Murphy C."/>
            <person name="Pearson M."/>
            <person name="Poon T.W."/>
            <person name="Priest M."/>
            <person name="Roberts A."/>
            <person name="Saif S."/>
            <person name="Shea T."/>
            <person name="Sisk P."/>
            <person name="Sykes S."/>
            <person name="Wortman J."/>
            <person name="Nusbaum C."/>
            <person name="Birren B."/>
        </authorList>
    </citation>
    <scope>NUCLEOTIDE SEQUENCE [LARGE SCALE GENOMIC DNA]</scope>
    <source>
        <strain evidence="12 13">CBS 110553</strain>
    </source>
</reference>
<dbReference type="RefSeq" id="XP_007743662.1">
    <property type="nucleotide sequence ID" value="XM_007745472.1"/>
</dbReference>
<dbReference type="InterPro" id="IPR039261">
    <property type="entry name" value="FNR_nucleotide-bd"/>
</dbReference>
<feature type="transmembrane region" description="Helical" evidence="10">
    <location>
        <begin position="163"/>
        <end position="180"/>
    </location>
</feature>
<dbReference type="PANTHER" id="PTHR32361">
    <property type="entry name" value="FERRIC/CUPRIC REDUCTASE TRANSMEMBRANE COMPONENT"/>
    <property type="match status" value="1"/>
</dbReference>